<feature type="domain" description="UspA" evidence="2">
    <location>
        <begin position="16"/>
        <end position="136"/>
    </location>
</feature>
<evidence type="ECO:0000259" key="2">
    <source>
        <dbReference type="Pfam" id="PF00582"/>
    </source>
</evidence>
<dbReference type="KEGG" id="ssai:N0B31_09945"/>
<reference evidence="3" key="1">
    <citation type="submission" date="2022-09" db="EMBL/GenBank/DDBJ databases">
        <title>Diverse halophilic archaea isolated from saline environments.</title>
        <authorList>
            <person name="Cui H.-L."/>
        </authorList>
    </citation>
    <scope>NUCLEOTIDE SEQUENCE</scope>
    <source>
        <strain evidence="3">ZS-35-S2</strain>
    </source>
</reference>
<feature type="region of interest" description="Disordered" evidence="1">
    <location>
        <begin position="138"/>
        <end position="163"/>
    </location>
</feature>
<evidence type="ECO:0000256" key="1">
    <source>
        <dbReference type="SAM" id="MobiDB-lite"/>
    </source>
</evidence>
<name>A0A9E7UCS7_9EURY</name>
<dbReference type="Gene3D" id="3.40.50.620">
    <property type="entry name" value="HUPs"/>
    <property type="match status" value="1"/>
</dbReference>
<sequence>MSADSDRHRDLLSRPLVAVANDEDAEETARAFAPYADGEVLAVSVVEKAGGAVDKAPMEGVEAEAEAGFEILRERLGSVETEVRYGTDVVETLLAAARDHDASAIVFTPREGGRLVRFLTGDVALRLVTEADRPVVSLPVHDAPEPVGDDADATGADADEDTT</sequence>
<dbReference type="AlphaFoldDB" id="A0A9E7UCS7"/>
<dbReference type="GeneID" id="74942745"/>
<evidence type="ECO:0000313" key="4">
    <source>
        <dbReference type="Proteomes" id="UP001057580"/>
    </source>
</evidence>
<dbReference type="InterPro" id="IPR014729">
    <property type="entry name" value="Rossmann-like_a/b/a_fold"/>
</dbReference>
<accession>A0A9E7UCS7</accession>
<dbReference type="InterPro" id="IPR006016">
    <property type="entry name" value="UspA"/>
</dbReference>
<dbReference type="Pfam" id="PF00582">
    <property type="entry name" value="Usp"/>
    <property type="match status" value="1"/>
</dbReference>
<keyword evidence="4" id="KW-1185">Reference proteome</keyword>
<feature type="compositionally biased region" description="Acidic residues" evidence="1">
    <location>
        <begin position="147"/>
        <end position="163"/>
    </location>
</feature>
<dbReference type="Proteomes" id="UP001057580">
    <property type="component" value="Chromosome"/>
</dbReference>
<gene>
    <name evidence="3" type="ORF">N0B31_09945</name>
</gene>
<protein>
    <submittedName>
        <fullName evidence="3">Universal stress protein</fullName>
    </submittedName>
</protein>
<dbReference type="SUPFAM" id="SSF52402">
    <property type="entry name" value="Adenine nucleotide alpha hydrolases-like"/>
    <property type="match status" value="1"/>
</dbReference>
<proteinExistence type="predicted"/>
<dbReference type="EMBL" id="CP104003">
    <property type="protein sequence ID" value="UWM56597.1"/>
    <property type="molecule type" value="Genomic_DNA"/>
</dbReference>
<dbReference type="RefSeq" id="WP_260643711.1">
    <property type="nucleotide sequence ID" value="NZ_CP104003.1"/>
</dbReference>
<dbReference type="CDD" id="cd00293">
    <property type="entry name" value="USP-like"/>
    <property type="match status" value="1"/>
</dbReference>
<evidence type="ECO:0000313" key="3">
    <source>
        <dbReference type="EMBL" id="UWM56597.1"/>
    </source>
</evidence>
<organism evidence="3 4">
    <name type="scientific">Salinirubellus salinus</name>
    <dbReference type="NCBI Taxonomy" id="1364945"/>
    <lineage>
        <taxon>Archaea</taxon>
        <taxon>Methanobacteriati</taxon>
        <taxon>Methanobacteriota</taxon>
        <taxon>Stenosarchaea group</taxon>
        <taxon>Halobacteria</taxon>
        <taxon>Halobacteriales</taxon>
        <taxon>Natronomonadaceae</taxon>
        <taxon>Salinirubellus</taxon>
    </lineage>
</organism>